<accession>A0A3T0D341</accession>
<dbReference type="EMBL" id="CP034791">
    <property type="protein sequence ID" value="AZT89635.1"/>
    <property type="molecule type" value="Genomic_DNA"/>
</dbReference>
<evidence type="ECO:0000256" key="1">
    <source>
        <dbReference type="ARBA" id="ARBA00023239"/>
    </source>
</evidence>
<organism evidence="3 4">
    <name type="scientific">Caldicellulosiruptor changbaiensis</name>
    <dbReference type="NCBI Taxonomy" id="1222016"/>
    <lineage>
        <taxon>Bacteria</taxon>
        <taxon>Bacillati</taxon>
        <taxon>Bacillota</taxon>
        <taxon>Bacillota incertae sedis</taxon>
        <taxon>Caldicellulosiruptorales</taxon>
        <taxon>Caldicellulosiruptoraceae</taxon>
        <taxon>Caldicellulosiruptor</taxon>
    </lineage>
</organism>
<sequence length="271" mass="31464">MIIDFHTHCFPDELAPRAMSKLSQNSGMPYYHNGTLSGLKESAKKSGIDMCVVLPIATKPQQTRTINRWALSVMEENKDIICFGTVHPEFDKWKEEIRWLKENGFAGIKFHPDYQDFFVDDKKMYPIYDAIFQNDMVILFHSGVDPAFMPPYHCTPKKLHKVLKDFSGAKIVAAHMGGYKFFDKTLECLIGEDVYLDTSFFFGEVDIQNPEKIFRNHGIDIILFATDSPWKDQKREVEYVNSLRLSEEEKEKIFWKNAQQLLGLKIVHRAK</sequence>
<dbReference type="PANTHER" id="PTHR21240">
    <property type="entry name" value="2-AMINO-3-CARBOXYLMUCONATE-6-SEMIALDEHYDE DECARBOXYLASE"/>
    <property type="match status" value="1"/>
</dbReference>
<reference evidence="3 4" key="1">
    <citation type="submission" date="2018-12" db="EMBL/GenBank/DDBJ databases">
        <title>Genome sequence from the cellulolytic species, Caldicellulosiruptor changbaiensis.</title>
        <authorList>
            <person name="Blumer-Schuette S.E."/>
            <person name="Mendoza C."/>
        </authorList>
    </citation>
    <scope>NUCLEOTIDE SEQUENCE [LARGE SCALE GENOMIC DNA]</scope>
    <source>
        <strain evidence="3 4">CBS-Z</strain>
    </source>
</reference>
<dbReference type="GO" id="GO:0005737">
    <property type="term" value="C:cytoplasm"/>
    <property type="evidence" value="ECO:0007669"/>
    <property type="project" value="TreeGrafter"/>
</dbReference>
<evidence type="ECO:0000313" key="3">
    <source>
        <dbReference type="EMBL" id="AZT89635.1"/>
    </source>
</evidence>
<dbReference type="InterPro" id="IPR006680">
    <property type="entry name" value="Amidohydro-rel"/>
</dbReference>
<dbReference type="PANTHER" id="PTHR21240:SF28">
    <property type="entry name" value="ISO-OROTATE DECARBOXYLASE (EUROFUNG)"/>
    <property type="match status" value="1"/>
</dbReference>
<protein>
    <submittedName>
        <fullName evidence="3">Amidohydrolase</fullName>
    </submittedName>
</protein>
<evidence type="ECO:0000313" key="4">
    <source>
        <dbReference type="Proteomes" id="UP000282930"/>
    </source>
</evidence>
<gene>
    <name evidence="3" type="ORF">ELD05_02590</name>
</gene>
<dbReference type="GO" id="GO:0016831">
    <property type="term" value="F:carboxy-lyase activity"/>
    <property type="evidence" value="ECO:0007669"/>
    <property type="project" value="InterPro"/>
</dbReference>
<dbReference type="Proteomes" id="UP000282930">
    <property type="component" value="Chromosome"/>
</dbReference>
<dbReference type="Gene3D" id="3.20.20.140">
    <property type="entry name" value="Metal-dependent hydrolases"/>
    <property type="match status" value="1"/>
</dbReference>
<dbReference type="RefSeq" id="WP_127351243.1">
    <property type="nucleotide sequence ID" value="NZ_CP034791.1"/>
</dbReference>
<dbReference type="GO" id="GO:0016787">
    <property type="term" value="F:hydrolase activity"/>
    <property type="evidence" value="ECO:0007669"/>
    <property type="project" value="UniProtKB-KW"/>
</dbReference>
<dbReference type="AlphaFoldDB" id="A0A3T0D341"/>
<dbReference type="InterPro" id="IPR032466">
    <property type="entry name" value="Metal_Hydrolase"/>
</dbReference>
<proteinExistence type="predicted"/>
<dbReference type="InterPro" id="IPR032465">
    <property type="entry name" value="ACMSD"/>
</dbReference>
<dbReference type="SUPFAM" id="SSF51556">
    <property type="entry name" value="Metallo-dependent hydrolases"/>
    <property type="match status" value="1"/>
</dbReference>
<keyword evidence="4" id="KW-1185">Reference proteome</keyword>
<dbReference type="CDD" id="cd01292">
    <property type="entry name" value="metallo-dependent_hydrolases"/>
    <property type="match status" value="1"/>
</dbReference>
<feature type="domain" description="Amidohydrolase-related" evidence="2">
    <location>
        <begin position="3"/>
        <end position="264"/>
    </location>
</feature>
<dbReference type="Pfam" id="PF04909">
    <property type="entry name" value="Amidohydro_2"/>
    <property type="match status" value="1"/>
</dbReference>
<dbReference type="GO" id="GO:0019748">
    <property type="term" value="P:secondary metabolic process"/>
    <property type="evidence" value="ECO:0007669"/>
    <property type="project" value="TreeGrafter"/>
</dbReference>
<name>A0A3T0D341_9FIRM</name>
<keyword evidence="1" id="KW-0456">Lyase</keyword>
<keyword evidence="3" id="KW-0378">Hydrolase</keyword>
<dbReference type="KEGG" id="ccha:ELD05_02590"/>
<evidence type="ECO:0000259" key="2">
    <source>
        <dbReference type="Pfam" id="PF04909"/>
    </source>
</evidence>